<evidence type="ECO:0000313" key="2">
    <source>
        <dbReference type="Proteomes" id="UP000270678"/>
    </source>
</evidence>
<dbReference type="KEGG" id="plut:EI981_22405"/>
<evidence type="ECO:0000313" key="1">
    <source>
        <dbReference type="EMBL" id="AZS16941.1"/>
    </source>
</evidence>
<dbReference type="EMBL" id="CP034346">
    <property type="protein sequence ID" value="AZS16941.1"/>
    <property type="molecule type" value="Genomic_DNA"/>
</dbReference>
<protein>
    <submittedName>
        <fullName evidence="1">DUF1292 domain-containing protein</fullName>
    </submittedName>
</protein>
<dbReference type="Pfam" id="PF06949">
    <property type="entry name" value="DUF1292"/>
    <property type="match status" value="1"/>
</dbReference>
<dbReference type="OrthoDB" id="2990381at2"/>
<organism evidence="1 2">
    <name type="scientific">Paenibacillus lutimineralis</name>
    <dbReference type="NCBI Taxonomy" id="2707005"/>
    <lineage>
        <taxon>Bacteria</taxon>
        <taxon>Bacillati</taxon>
        <taxon>Bacillota</taxon>
        <taxon>Bacilli</taxon>
        <taxon>Bacillales</taxon>
        <taxon>Paenibacillaceae</taxon>
        <taxon>Paenibacillus</taxon>
    </lineage>
</organism>
<keyword evidence="2" id="KW-1185">Reference proteome</keyword>
<proteinExistence type="predicted"/>
<dbReference type="InterPro" id="IPR009711">
    <property type="entry name" value="UPF0473"/>
</dbReference>
<sequence>MTDFSAEKVVWTSRVRDAYGTIVELQDEQGKASYYTVENEFDVAGASYAALRPEQDSSVEEPELFKIVQSSDGELELVTIEDDDEWENISELYGELTFPE</sequence>
<name>A0A3S9V2Z4_9BACL</name>
<dbReference type="RefSeq" id="WP_127002046.1">
    <property type="nucleotide sequence ID" value="NZ_CP034346.1"/>
</dbReference>
<reference evidence="2" key="1">
    <citation type="submission" date="2018-12" db="EMBL/GenBank/DDBJ databases">
        <title>Complete genome sequence of Paenibacillus sp. MBLB1234.</title>
        <authorList>
            <person name="Nam Y.-D."/>
            <person name="Kang J."/>
            <person name="Chung W.-H."/>
            <person name="Park Y.S."/>
        </authorList>
    </citation>
    <scope>NUCLEOTIDE SEQUENCE [LARGE SCALE GENOMIC DNA]</scope>
    <source>
        <strain evidence="2">MBLB1234</strain>
    </source>
</reference>
<dbReference type="AlphaFoldDB" id="A0A3S9V2Z4"/>
<gene>
    <name evidence="1" type="ORF">EI981_22405</name>
</gene>
<accession>A0A3S9V2Z4</accession>
<dbReference type="Proteomes" id="UP000270678">
    <property type="component" value="Chromosome"/>
</dbReference>